<comment type="subcellular location">
    <subcellularLocation>
        <location evidence="1">Membrane</location>
        <topology evidence="1">Multi-pass membrane protein</topology>
    </subcellularLocation>
</comment>
<feature type="transmembrane region" description="Helical" evidence="4">
    <location>
        <begin position="341"/>
        <end position="364"/>
    </location>
</feature>
<feature type="transmembrane region" description="Helical" evidence="4">
    <location>
        <begin position="125"/>
        <end position="144"/>
    </location>
</feature>
<evidence type="ECO:0000256" key="3">
    <source>
        <dbReference type="SAM" id="MobiDB-lite"/>
    </source>
</evidence>
<evidence type="ECO:0000256" key="4">
    <source>
        <dbReference type="SAM" id="Phobius"/>
    </source>
</evidence>
<dbReference type="GO" id="GO:0022857">
    <property type="term" value="F:transmembrane transporter activity"/>
    <property type="evidence" value="ECO:0007669"/>
    <property type="project" value="InterPro"/>
</dbReference>
<comment type="similarity">
    <text evidence="2">Belongs to the major facilitator superfamily. Monocarboxylate porter (TC 2.A.1.13) family.</text>
</comment>
<feature type="transmembrane region" description="Helical" evidence="4">
    <location>
        <begin position="91"/>
        <end position="113"/>
    </location>
</feature>
<feature type="transmembrane region" description="Helical" evidence="4">
    <location>
        <begin position="286"/>
        <end position="304"/>
    </location>
</feature>
<protein>
    <submittedName>
        <fullName evidence="6">Major facilitator superfamily domain-containing protein</fullName>
    </submittedName>
</protein>
<organism evidence="6 7">
    <name type="scientific">Exophiala viscosa</name>
    <dbReference type="NCBI Taxonomy" id="2486360"/>
    <lineage>
        <taxon>Eukaryota</taxon>
        <taxon>Fungi</taxon>
        <taxon>Dikarya</taxon>
        <taxon>Ascomycota</taxon>
        <taxon>Pezizomycotina</taxon>
        <taxon>Eurotiomycetes</taxon>
        <taxon>Chaetothyriomycetidae</taxon>
        <taxon>Chaetothyriales</taxon>
        <taxon>Herpotrichiellaceae</taxon>
        <taxon>Exophiala</taxon>
    </lineage>
</organism>
<feature type="transmembrane region" description="Helical" evidence="4">
    <location>
        <begin position="210"/>
        <end position="232"/>
    </location>
</feature>
<dbReference type="EMBL" id="MU404356">
    <property type="protein sequence ID" value="KAI1611608.1"/>
    <property type="molecule type" value="Genomic_DNA"/>
</dbReference>
<feature type="domain" description="Major facilitator superfamily (MFS) profile" evidence="5">
    <location>
        <begin position="251"/>
        <end position="438"/>
    </location>
</feature>
<evidence type="ECO:0000259" key="5">
    <source>
        <dbReference type="PROSITE" id="PS50850"/>
    </source>
</evidence>
<accession>A0AAN6DT32</accession>
<name>A0AAN6DT32_9EURO</name>
<feature type="transmembrane region" description="Helical" evidence="4">
    <location>
        <begin position="316"/>
        <end position="335"/>
    </location>
</feature>
<evidence type="ECO:0000313" key="7">
    <source>
        <dbReference type="Proteomes" id="UP001203852"/>
    </source>
</evidence>
<dbReference type="InterPro" id="IPR036259">
    <property type="entry name" value="MFS_trans_sf"/>
</dbReference>
<keyword evidence="4" id="KW-0472">Membrane</keyword>
<comment type="caution">
    <text evidence="6">The sequence shown here is derived from an EMBL/GenBank/DDBJ whole genome shotgun (WGS) entry which is preliminary data.</text>
</comment>
<dbReference type="Proteomes" id="UP001203852">
    <property type="component" value="Unassembled WGS sequence"/>
</dbReference>
<keyword evidence="4" id="KW-0812">Transmembrane</keyword>
<dbReference type="CDD" id="cd17352">
    <property type="entry name" value="MFS_MCT_SLC16"/>
    <property type="match status" value="1"/>
</dbReference>
<feature type="transmembrane region" description="Helical" evidence="4">
    <location>
        <begin position="376"/>
        <end position="399"/>
    </location>
</feature>
<feature type="region of interest" description="Disordered" evidence="3">
    <location>
        <begin position="1"/>
        <end position="27"/>
    </location>
</feature>
<dbReference type="InterPro" id="IPR011701">
    <property type="entry name" value="MFS"/>
</dbReference>
<feature type="transmembrane region" description="Helical" evidence="4">
    <location>
        <begin position="50"/>
        <end position="71"/>
    </location>
</feature>
<evidence type="ECO:0000256" key="2">
    <source>
        <dbReference type="ARBA" id="ARBA00006727"/>
    </source>
</evidence>
<keyword evidence="7" id="KW-1185">Reference proteome</keyword>
<feature type="transmembrane region" description="Helical" evidence="4">
    <location>
        <begin position="178"/>
        <end position="198"/>
    </location>
</feature>
<sequence>MAIPASDRTDRLPSSAGTPAVEDSMAGTDLEKAPVDPVKIGPAPDGGLEAWLVAAGAACVLFSSLGYANAFGVFQEYYITHQLRDKSPDDISWIGSLAAFLQFAIGAVAGPLFDRYGSWIIRPASLLYVFAMMMTSLCDQYWHFVLVQGVLMGCSIGLLLFPSISAVSQYFDKKRGAALGLVVAGSSIGGIVFPIALSRLLNASSLGFGWSLRIIGFVTMPLLSFSCVVIKARLPPRKTKFFLPAAFKQADFSFLVLSLFFMFLGMFTPLFYIPSYAVSRGINSTLASYLLAILNGASTFGRIIPGILSDKVGQMNMLSIGSIITGVVIFCMTKAESVAGLVLYSIAIGFFSGTLISGASAALSICPEDPRDMGSFLGQGLAVGSLAALIGPPVNGILIRTSGGYLQLSILSGVMCLVGGVICFLTKLTTPKGLLGKT</sequence>
<dbReference type="Pfam" id="PF07690">
    <property type="entry name" value="MFS_1"/>
    <property type="match status" value="1"/>
</dbReference>
<feature type="transmembrane region" description="Helical" evidence="4">
    <location>
        <begin position="405"/>
        <end position="425"/>
    </location>
</feature>
<dbReference type="PANTHER" id="PTHR11360:SF319">
    <property type="entry name" value="MAJOR FACILITATOR SUPERFAMILY (MFS) PROFILE DOMAIN-CONTAINING PROTEIN"/>
    <property type="match status" value="1"/>
</dbReference>
<dbReference type="Gene3D" id="1.20.1250.20">
    <property type="entry name" value="MFS general substrate transporter like domains"/>
    <property type="match status" value="2"/>
</dbReference>
<dbReference type="GO" id="GO:0016020">
    <property type="term" value="C:membrane"/>
    <property type="evidence" value="ECO:0007669"/>
    <property type="project" value="UniProtKB-SubCell"/>
</dbReference>
<dbReference type="PROSITE" id="PS50850">
    <property type="entry name" value="MFS"/>
    <property type="match status" value="1"/>
</dbReference>
<dbReference type="InterPro" id="IPR020846">
    <property type="entry name" value="MFS_dom"/>
</dbReference>
<dbReference type="PANTHER" id="PTHR11360">
    <property type="entry name" value="MONOCARBOXYLATE TRANSPORTER"/>
    <property type="match status" value="1"/>
</dbReference>
<evidence type="ECO:0000313" key="6">
    <source>
        <dbReference type="EMBL" id="KAI1611608.1"/>
    </source>
</evidence>
<feature type="transmembrane region" description="Helical" evidence="4">
    <location>
        <begin position="252"/>
        <end position="274"/>
    </location>
</feature>
<proteinExistence type="inferred from homology"/>
<keyword evidence="4" id="KW-1133">Transmembrane helix</keyword>
<dbReference type="AlphaFoldDB" id="A0AAN6DT32"/>
<feature type="transmembrane region" description="Helical" evidence="4">
    <location>
        <begin position="150"/>
        <end position="171"/>
    </location>
</feature>
<reference evidence="6" key="1">
    <citation type="journal article" date="2022" name="bioRxiv">
        <title>Deciphering the potential niche of two novel black yeast fungi from a biological soil crust based on their genomes, phenotypes, and melanin regulation.</title>
        <authorList>
            <consortium name="DOE Joint Genome Institute"/>
            <person name="Carr E.C."/>
            <person name="Barton Q."/>
            <person name="Grambo S."/>
            <person name="Sullivan M."/>
            <person name="Renfro C.M."/>
            <person name="Kuo A."/>
            <person name="Pangilinan J."/>
            <person name="Lipzen A."/>
            <person name="Keymanesh K."/>
            <person name="Savage E."/>
            <person name="Barry K."/>
            <person name="Grigoriev I.V."/>
            <person name="Riekhof W.R."/>
            <person name="Harris S.S."/>
        </authorList>
    </citation>
    <scope>NUCLEOTIDE SEQUENCE</scope>
    <source>
        <strain evidence="6">JF 03-4F</strain>
    </source>
</reference>
<evidence type="ECO:0000256" key="1">
    <source>
        <dbReference type="ARBA" id="ARBA00004141"/>
    </source>
</evidence>
<dbReference type="SUPFAM" id="SSF103473">
    <property type="entry name" value="MFS general substrate transporter"/>
    <property type="match status" value="1"/>
</dbReference>
<dbReference type="InterPro" id="IPR050327">
    <property type="entry name" value="Proton-linked_MCT"/>
</dbReference>
<gene>
    <name evidence="6" type="ORF">EDD36DRAFT_420554</name>
</gene>